<dbReference type="RefSeq" id="WP_141427984.1">
    <property type="nucleotide sequence ID" value="NZ_AP019736.1"/>
</dbReference>
<accession>A0A4Y1WYR3</accession>
<dbReference type="KEGG" id="ada:A5CPEGH6_07790"/>
<dbReference type="OrthoDB" id="1001407at2"/>
<dbReference type="Proteomes" id="UP000319374">
    <property type="component" value="Chromosome"/>
</dbReference>
<keyword evidence="2" id="KW-1185">Reference proteome</keyword>
<evidence type="ECO:0000313" key="1">
    <source>
        <dbReference type="EMBL" id="BBL06141.1"/>
    </source>
</evidence>
<proteinExistence type="predicted"/>
<dbReference type="GeneID" id="98672751"/>
<protein>
    <submittedName>
        <fullName evidence="1">Uncharacterized protein</fullName>
    </submittedName>
</protein>
<reference evidence="2" key="1">
    <citation type="submission" date="2019-06" db="EMBL/GenBank/DDBJ databases">
        <title>Alistipes onderdonkii subsp. vulgaris subsp. nov., Alistipes dispar sp. nov. and Alistipes communis sp. nov., isolated from human faeces, and creation of Alistipes onderdonkii subsp. onderdonkii subsp. nov.</title>
        <authorList>
            <person name="Sakamoto M."/>
            <person name="Ikeyama N."/>
            <person name="Ogata Y."/>
            <person name="Suda W."/>
            <person name="Iino T."/>
            <person name="Hattori M."/>
            <person name="Ohkuma M."/>
        </authorList>
    </citation>
    <scope>NUCLEOTIDE SEQUENCE [LARGE SCALE GENOMIC DNA]</scope>
    <source>
        <strain evidence="2">5CPEGH6</strain>
    </source>
</reference>
<dbReference type="EMBL" id="AP019736">
    <property type="protein sequence ID" value="BBL06141.1"/>
    <property type="molecule type" value="Genomic_DNA"/>
</dbReference>
<organism evidence="1 2">
    <name type="scientific">Alistipes dispar</name>
    <dbReference type="NCBI Taxonomy" id="2585119"/>
    <lineage>
        <taxon>Bacteria</taxon>
        <taxon>Pseudomonadati</taxon>
        <taxon>Bacteroidota</taxon>
        <taxon>Bacteroidia</taxon>
        <taxon>Bacteroidales</taxon>
        <taxon>Rikenellaceae</taxon>
        <taxon>Alistipes</taxon>
    </lineage>
</organism>
<evidence type="ECO:0000313" key="2">
    <source>
        <dbReference type="Proteomes" id="UP000319374"/>
    </source>
</evidence>
<name>A0A4Y1WYR3_9BACT</name>
<sequence>MAAHKGFTIEVTSRYEEWWRYNVALMCGCFDAEERRTGFASAASEVAGVGSNLPERPAEIPAFRTARLTTGPCDHLVLYIYIVPHTLPAGNDIDATRPFEIDLKIACDGRRIRSEKRRINQWSGASIELRVDSHE</sequence>
<dbReference type="AlphaFoldDB" id="A0A4Y1WYR3"/>
<gene>
    <name evidence="1" type="ORF">A5CPEGH6_07790</name>
</gene>